<protein>
    <submittedName>
        <fullName evidence="4">Oxidoreductase domain protein</fullName>
    </submittedName>
</protein>
<dbReference type="HOGENOM" id="CLU_023194_24_0_0"/>
<dbReference type="PANTHER" id="PTHR43818:SF5">
    <property type="entry name" value="OXIDOREDUCTASE FAMILY PROTEIN"/>
    <property type="match status" value="1"/>
</dbReference>
<evidence type="ECO:0000259" key="3">
    <source>
        <dbReference type="Pfam" id="PF19051"/>
    </source>
</evidence>
<dbReference type="SUPFAM" id="SSF51735">
    <property type="entry name" value="NAD(P)-binding Rossmann-fold domains"/>
    <property type="match status" value="1"/>
</dbReference>
<keyword evidence="1" id="KW-0732">Signal</keyword>
<dbReference type="Pfam" id="PF01408">
    <property type="entry name" value="GFO_IDH_MocA"/>
    <property type="match status" value="1"/>
</dbReference>
<dbReference type="InterPro" id="IPR050463">
    <property type="entry name" value="Gfo/Idh/MocA_oxidrdct_glycsds"/>
</dbReference>
<dbReference type="PANTHER" id="PTHR43818">
    <property type="entry name" value="BCDNA.GH03377"/>
    <property type="match status" value="1"/>
</dbReference>
<gene>
    <name evidence="4" type="ordered locus">Plabr_3206</name>
</gene>
<evidence type="ECO:0000313" key="5">
    <source>
        <dbReference type="Proteomes" id="UP000006860"/>
    </source>
</evidence>
<dbReference type="InterPro" id="IPR000683">
    <property type="entry name" value="Gfo/Idh/MocA-like_OxRdtase_N"/>
</dbReference>
<evidence type="ECO:0000259" key="2">
    <source>
        <dbReference type="Pfam" id="PF01408"/>
    </source>
</evidence>
<sequence>MSNSSRRQFLAASAAAGFSTLAAPALLRGASSPNETITLGVMGTNGRGLSLVRSFAGLKNCEFKYVCDVDERARLKGEKALQDAQPRTPELVTDYRKMLDDSDVDAIVIAAPDHWHAVAGIAACQAGKHVYVEKPCSHNAAEGEMFMKAAADNKRQVQMGTQRRSRPGIREGMARLHEGLIGDVLYARCHYYNARGNIGHGKQVPVPTYLNWDLWQGPAPVEEYRDNLVHYNWHWFWNWGTAELGNNGVHYLDVLRWGMGADYPTRVSCDGAKLRHDDDQQTPDTSLATYHFGDKFVTWEQRSWAKKTKVDPGPAMAFFGTKGSLEIANDSGYRAFDLNGKEIATGEGASGDADHLQNFLDAIRGEAKLNCDIQTAHRSTLLCHLGNIAYRVGRPLEIDPTNGHIVDDSDAMALWGREYNPAFAPKV</sequence>
<name>F0SJJ1_RUBBR</name>
<dbReference type="InterPro" id="IPR036291">
    <property type="entry name" value="NAD(P)-bd_dom_sf"/>
</dbReference>
<dbReference type="PROSITE" id="PS51318">
    <property type="entry name" value="TAT"/>
    <property type="match status" value="1"/>
</dbReference>
<dbReference type="SUPFAM" id="SSF55347">
    <property type="entry name" value="Glyceraldehyde-3-phosphate dehydrogenase-like, C-terminal domain"/>
    <property type="match status" value="1"/>
</dbReference>
<dbReference type="Gene3D" id="3.40.50.720">
    <property type="entry name" value="NAD(P)-binding Rossmann-like Domain"/>
    <property type="match status" value="1"/>
</dbReference>
<dbReference type="eggNOG" id="COG0673">
    <property type="taxonomic scope" value="Bacteria"/>
</dbReference>
<dbReference type="GO" id="GO:0000166">
    <property type="term" value="F:nucleotide binding"/>
    <property type="evidence" value="ECO:0007669"/>
    <property type="project" value="InterPro"/>
</dbReference>
<dbReference type="STRING" id="756272.Plabr_3206"/>
<dbReference type="OrthoDB" id="9788246at2"/>
<dbReference type="EMBL" id="CP002546">
    <property type="protein sequence ID" value="ADY60803.1"/>
    <property type="molecule type" value="Genomic_DNA"/>
</dbReference>
<organism evidence="4 5">
    <name type="scientific">Rubinisphaera brasiliensis (strain ATCC 49424 / DSM 5305 / JCM 21570 / IAM 15109 / NBRC 103401 / IFAM 1448)</name>
    <name type="common">Planctomyces brasiliensis</name>
    <dbReference type="NCBI Taxonomy" id="756272"/>
    <lineage>
        <taxon>Bacteria</taxon>
        <taxon>Pseudomonadati</taxon>
        <taxon>Planctomycetota</taxon>
        <taxon>Planctomycetia</taxon>
        <taxon>Planctomycetales</taxon>
        <taxon>Planctomycetaceae</taxon>
        <taxon>Rubinisphaera</taxon>
    </lineage>
</organism>
<dbReference type="AlphaFoldDB" id="F0SJJ1"/>
<feature type="signal peptide" evidence="1">
    <location>
        <begin position="1"/>
        <end position="22"/>
    </location>
</feature>
<feature type="domain" description="Gfo/Idh/MocA-like oxidoreductase bacterial type C-terminal" evidence="3">
    <location>
        <begin position="202"/>
        <end position="414"/>
    </location>
</feature>
<reference evidence="5" key="1">
    <citation type="submission" date="2011-02" db="EMBL/GenBank/DDBJ databases">
        <title>The complete genome of Planctomyces brasiliensis DSM 5305.</title>
        <authorList>
            <person name="Lucas S."/>
            <person name="Copeland A."/>
            <person name="Lapidus A."/>
            <person name="Bruce D."/>
            <person name="Goodwin L."/>
            <person name="Pitluck S."/>
            <person name="Kyrpides N."/>
            <person name="Mavromatis K."/>
            <person name="Pagani I."/>
            <person name="Ivanova N."/>
            <person name="Ovchinnikova G."/>
            <person name="Lu M."/>
            <person name="Detter J.C."/>
            <person name="Han C."/>
            <person name="Land M."/>
            <person name="Hauser L."/>
            <person name="Markowitz V."/>
            <person name="Cheng J.-F."/>
            <person name="Hugenholtz P."/>
            <person name="Woyke T."/>
            <person name="Wu D."/>
            <person name="Tindall B."/>
            <person name="Pomrenke H.G."/>
            <person name="Brambilla E."/>
            <person name="Klenk H.-P."/>
            <person name="Eisen J.A."/>
        </authorList>
    </citation>
    <scope>NUCLEOTIDE SEQUENCE [LARGE SCALE GENOMIC DNA]</scope>
    <source>
        <strain evidence="5">ATCC 49424 / DSM 5305 / JCM 21570 / NBRC 103401 / IFAM 1448</strain>
    </source>
</reference>
<feature type="domain" description="Gfo/Idh/MocA-like oxidoreductase N-terminal" evidence="2">
    <location>
        <begin position="62"/>
        <end position="160"/>
    </location>
</feature>
<feature type="chain" id="PRO_5003258607" evidence="1">
    <location>
        <begin position="23"/>
        <end position="427"/>
    </location>
</feature>
<dbReference type="RefSeq" id="WP_013629524.1">
    <property type="nucleotide sequence ID" value="NC_015174.1"/>
</dbReference>
<proteinExistence type="predicted"/>
<keyword evidence="5" id="KW-1185">Reference proteome</keyword>
<dbReference type="Proteomes" id="UP000006860">
    <property type="component" value="Chromosome"/>
</dbReference>
<dbReference type="InterPro" id="IPR043906">
    <property type="entry name" value="Gfo/Idh/MocA_OxRdtase_bact_C"/>
</dbReference>
<evidence type="ECO:0000313" key="4">
    <source>
        <dbReference type="EMBL" id="ADY60803.1"/>
    </source>
</evidence>
<dbReference type="KEGG" id="pbs:Plabr_3206"/>
<dbReference type="InterPro" id="IPR006311">
    <property type="entry name" value="TAT_signal"/>
</dbReference>
<dbReference type="Gene3D" id="3.30.360.10">
    <property type="entry name" value="Dihydrodipicolinate Reductase, domain 2"/>
    <property type="match status" value="1"/>
</dbReference>
<accession>F0SJJ1</accession>
<evidence type="ECO:0000256" key="1">
    <source>
        <dbReference type="SAM" id="SignalP"/>
    </source>
</evidence>
<dbReference type="Pfam" id="PF19051">
    <property type="entry name" value="GFO_IDH_MocA_C2"/>
    <property type="match status" value="1"/>
</dbReference>